<keyword evidence="2 5" id="KW-0731">Sigma factor</keyword>
<dbReference type="InterPro" id="IPR013325">
    <property type="entry name" value="RNA_pol_sigma_r2"/>
</dbReference>
<dbReference type="AlphaFoldDB" id="A0A9X3RZ98"/>
<dbReference type="InterPro" id="IPR036388">
    <property type="entry name" value="WH-like_DNA-bd_sf"/>
</dbReference>
<dbReference type="PANTHER" id="PTHR30603:SF47">
    <property type="entry name" value="RNA POLYMERASE SIGMA FACTOR SIGD, CHLOROPLASTIC"/>
    <property type="match status" value="1"/>
</dbReference>
<feature type="domain" description="RNA polymerase sigma-70" evidence="8">
    <location>
        <begin position="237"/>
        <end position="263"/>
    </location>
</feature>
<dbReference type="InterPro" id="IPR007627">
    <property type="entry name" value="RNA_pol_sigma70_r2"/>
</dbReference>
<feature type="compositionally biased region" description="Polar residues" evidence="6">
    <location>
        <begin position="11"/>
        <end position="22"/>
    </location>
</feature>
<keyword evidence="10" id="KW-1185">Reference proteome</keyword>
<evidence type="ECO:0000256" key="5">
    <source>
        <dbReference type="RuleBase" id="RU362124"/>
    </source>
</evidence>
<evidence type="ECO:0000313" key="10">
    <source>
        <dbReference type="Proteomes" id="UP001149140"/>
    </source>
</evidence>
<dbReference type="Proteomes" id="UP001149140">
    <property type="component" value="Unassembled WGS sequence"/>
</dbReference>
<dbReference type="NCBIfam" id="TIGR02937">
    <property type="entry name" value="sigma70-ECF"/>
    <property type="match status" value="1"/>
</dbReference>
<dbReference type="InterPro" id="IPR000943">
    <property type="entry name" value="RNA_pol_sigma70"/>
</dbReference>
<dbReference type="Gene3D" id="1.10.10.10">
    <property type="entry name" value="Winged helix-like DNA-binding domain superfamily/Winged helix DNA-binding domain"/>
    <property type="match status" value="2"/>
</dbReference>
<dbReference type="InterPro" id="IPR050239">
    <property type="entry name" value="Sigma-70_RNA_pol_init_factors"/>
</dbReference>
<dbReference type="EMBL" id="JAPDOD010000004">
    <property type="protein sequence ID" value="MDA0159944.1"/>
    <property type="molecule type" value="Genomic_DNA"/>
</dbReference>
<comment type="caution">
    <text evidence="9">The sequence shown here is derived from an EMBL/GenBank/DDBJ whole genome shotgun (WGS) entry which is preliminary data.</text>
</comment>
<dbReference type="GO" id="GO:0016987">
    <property type="term" value="F:sigma factor activity"/>
    <property type="evidence" value="ECO:0007669"/>
    <property type="project" value="UniProtKB-KW"/>
</dbReference>
<comment type="similarity">
    <text evidence="5">Belongs to the sigma-70 factor family.</text>
</comment>
<protein>
    <recommendedName>
        <fullName evidence="5">RNA polymerase sigma factor</fullName>
    </recommendedName>
</protein>
<dbReference type="InterPro" id="IPR007630">
    <property type="entry name" value="RNA_pol_sigma70_r4"/>
</dbReference>
<evidence type="ECO:0000256" key="2">
    <source>
        <dbReference type="ARBA" id="ARBA00023082"/>
    </source>
</evidence>
<dbReference type="RefSeq" id="WP_270038715.1">
    <property type="nucleotide sequence ID" value="NZ_JAPDOD010000004.1"/>
</dbReference>
<keyword evidence="1 5" id="KW-0805">Transcription regulation</keyword>
<dbReference type="Pfam" id="PF04539">
    <property type="entry name" value="Sigma70_r3"/>
    <property type="match status" value="1"/>
</dbReference>
<reference evidence="9" key="1">
    <citation type="submission" date="2022-10" db="EMBL/GenBank/DDBJ databases">
        <title>The WGS of Solirubrobacter ginsenosidimutans DSM 21036.</title>
        <authorList>
            <person name="Jiang Z."/>
        </authorList>
    </citation>
    <scope>NUCLEOTIDE SEQUENCE</scope>
    <source>
        <strain evidence="9">DSM 21036</strain>
    </source>
</reference>
<feature type="domain" description="RNA polymerase sigma-70" evidence="7">
    <location>
        <begin position="70"/>
        <end position="83"/>
    </location>
</feature>
<keyword evidence="4 5" id="KW-0804">Transcription</keyword>
<dbReference type="PANTHER" id="PTHR30603">
    <property type="entry name" value="RNA POLYMERASE SIGMA FACTOR RPO"/>
    <property type="match status" value="1"/>
</dbReference>
<dbReference type="SUPFAM" id="SSF88659">
    <property type="entry name" value="Sigma3 and sigma4 domains of RNA polymerase sigma factors"/>
    <property type="match status" value="2"/>
</dbReference>
<dbReference type="PROSITE" id="PS00716">
    <property type="entry name" value="SIGMA70_2"/>
    <property type="match status" value="1"/>
</dbReference>
<evidence type="ECO:0000256" key="1">
    <source>
        <dbReference type="ARBA" id="ARBA00023015"/>
    </source>
</evidence>
<keyword evidence="3 5" id="KW-0238">DNA-binding</keyword>
<dbReference type="Pfam" id="PF04545">
    <property type="entry name" value="Sigma70_r4"/>
    <property type="match status" value="1"/>
</dbReference>
<dbReference type="SUPFAM" id="SSF88946">
    <property type="entry name" value="Sigma2 domain of RNA polymerase sigma factors"/>
    <property type="match status" value="1"/>
</dbReference>
<organism evidence="9 10">
    <name type="scientific">Solirubrobacter ginsenosidimutans</name>
    <dbReference type="NCBI Taxonomy" id="490573"/>
    <lineage>
        <taxon>Bacteria</taxon>
        <taxon>Bacillati</taxon>
        <taxon>Actinomycetota</taxon>
        <taxon>Thermoleophilia</taxon>
        <taxon>Solirubrobacterales</taxon>
        <taxon>Solirubrobacteraceae</taxon>
        <taxon>Solirubrobacter</taxon>
    </lineage>
</organism>
<name>A0A9X3RZ98_9ACTN</name>
<evidence type="ECO:0000256" key="4">
    <source>
        <dbReference type="ARBA" id="ARBA00023163"/>
    </source>
</evidence>
<evidence type="ECO:0000259" key="7">
    <source>
        <dbReference type="PROSITE" id="PS00715"/>
    </source>
</evidence>
<evidence type="ECO:0000259" key="8">
    <source>
        <dbReference type="PROSITE" id="PS00716"/>
    </source>
</evidence>
<dbReference type="InterPro" id="IPR014284">
    <property type="entry name" value="RNA_pol_sigma-70_dom"/>
</dbReference>
<dbReference type="GO" id="GO:0003677">
    <property type="term" value="F:DNA binding"/>
    <property type="evidence" value="ECO:0007669"/>
    <property type="project" value="UniProtKB-KW"/>
</dbReference>
<accession>A0A9X3RZ98</accession>
<gene>
    <name evidence="9" type="ORF">OM076_06710</name>
</gene>
<dbReference type="Gene3D" id="1.20.120.1810">
    <property type="match status" value="1"/>
</dbReference>
<dbReference type="Pfam" id="PF04542">
    <property type="entry name" value="Sigma70_r2"/>
    <property type="match status" value="1"/>
</dbReference>
<proteinExistence type="inferred from homology"/>
<dbReference type="PROSITE" id="PS00715">
    <property type="entry name" value="SIGMA70_1"/>
    <property type="match status" value="1"/>
</dbReference>
<dbReference type="PRINTS" id="PR00046">
    <property type="entry name" value="SIGMA70FCT"/>
</dbReference>
<evidence type="ECO:0000256" key="3">
    <source>
        <dbReference type="ARBA" id="ARBA00023125"/>
    </source>
</evidence>
<dbReference type="GO" id="GO:0006352">
    <property type="term" value="P:DNA-templated transcription initiation"/>
    <property type="evidence" value="ECO:0007669"/>
    <property type="project" value="InterPro"/>
</dbReference>
<feature type="region of interest" description="Disordered" evidence="6">
    <location>
        <begin position="1"/>
        <end position="23"/>
    </location>
</feature>
<evidence type="ECO:0000313" key="9">
    <source>
        <dbReference type="EMBL" id="MDA0159944.1"/>
    </source>
</evidence>
<sequence>MAPPHRFAPSDSGTSQGSSAVLSRQRERDLVVATEGGSKAACRELVEAFLPAIARLARQVDPGRRVDRVELMQEGVAGLLLAVKRYDARMETPFWAYASFWVRKAMRELLAELAGPVALTDHAVRGLVRVKGARREHLQAHGTEPTRAELVAATGFAPAQLDSLLASERAAQSLDAPVGGGATVSDTLADPLAEDEYEQVLDRIEQRESVRGLTGVLDDRERTVLSGRYGLDQAQQTLSEIGATLGLTAERVRQIEAGALAKLRAAAAEPR</sequence>
<dbReference type="InterPro" id="IPR007624">
    <property type="entry name" value="RNA_pol_sigma70_r3"/>
</dbReference>
<comment type="function">
    <text evidence="5">Sigma factors are initiation factors that promote the attachment of RNA polymerase to specific initiation sites and are then released.</text>
</comment>
<dbReference type="InterPro" id="IPR013324">
    <property type="entry name" value="RNA_pol_sigma_r3/r4-like"/>
</dbReference>
<evidence type="ECO:0000256" key="6">
    <source>
        <dbReference type="SAM" id="MobiDB-lite"/>
    </source>
</evidence>